<gene>
    <name evidence="1" type="ORF">mMyoMyo1_008265</name>
</gene>
<name>A0A7J7VI52_MYOMY</name>
<sequence length="198" mass="20650">MHRAGPIGVGALPRVTHRAGPIRGVGAPYPVTHTEQGGSGGWGATPCHTQGRADGEVMALSRHTQSRARGGQLGRCPLSPTEQGPSWGLGLRTLSHSRADQGVGEHPPIRHRAGPIRGLGCLPLSQTAGRIGRLWPHSLSQAAGRIGRLWPHSLSHTEPQGDQGVWALPPVTLLQGPGGLAAPLIPVLGGILPFYYIG</sequence>
<evidence type="ECO:0000313" key="1">
    <source>
        <dbReference type="EMBL" id="KAF6324799.1"/>
    </source>
</evidence>
<evidence type="ECO:0000313" key="2">
    <source>
        <dbReference type="Proteomes" id="UP000527355"/>
    </source>
</evidence>
<accession>A0A7J7VI52</accession>
<comment type="caution">
    <text evidence="1">The sequence shown here is derived from an EMBL/GenBank/DDBJ whole genome shotgun (WGS) entry which is preliminary data.</text>
</comment>
<dbReference type="EMBL" id="JABWUV010000010">
    <property type="protein sequence ID" value="KAF6324799.1"/>
    <property type="molecule type" value="Genomic_DNA"/>
</dbReference>
<keyword evidence="2" id="KW-1185">Reference proteome</keyword>
<proteinExistence type="predicted"/>
<dbReference type="AlphaFoldDB" id="A0A7J7VI52"/>
<dbReference type="Proteomes" id="UP000527355">
    <property type="component" value="Unassembled WGS sequence"/>
</dbReference>
<organism evidence="1 2">
    <name type="scientific">Myotis myotis</name>
    <name type="common">Greater mouse-eared bat</name>
    <name type="synonym">Vespertilio myotis</name>
    <dbReference type="NCBI Taxonomy" id="51298"/>
    <lineage>
        <taxon>Eukaryota</taxon>
        <taxon>Metazoa</taxon>
        <taxon>Chordata</taxon>
        <taxon>Craniata</taxon>
        <taxon>Vertebrata</taxon>
        <taxon>Euteleostomi</taxon>
        <taxon>Mammalia</taxon>
        <taxon>Eutheria</taxon>
        <taxon>Laurasiatheria</taxon>
        <taxon>Chiroptera</taxon>
        <taxon>Yangochiroptera</taxon>
        <taxon>Vespertilionidae</taxon>
        <taxon>Myotis</taxon>
    </lineage>
</organism>
<protein>
    <submittedName>
        <fullName evidence="1">Uncharacterized protein</fullName>
    </submittedName>
</protein>
<reference evidence="1 2" key="1">
    <citation type="journal article" date="2020" name="Nature">
        <title>Six reference-quality genomes reveal evolution of bat adaptations.</title>
        <authorList>
            <person name="Jebb D."/>
            <person name="Huang Z."/>
            <person name="Pippel M."/>
            <person name="Hughes G.M."/>
            <person name="Lavrichenko K."/>
            <person name="Devanna P."/>
            <person name="Winkler S."/>
            <person name="Jermiin L.S."/>
            <person name="Skirmuntt E.C."/>
            <person name="Katzourakis A."/>
            <person name="Burkitt-Gray L."/>
            <person name="Ray D.A."/>
            <person name="Sullivan K.A.M."/>
            <person name="Roscito J.G."/>
            <person name="Kirilenko B.M."/>
            <person name="Davalos L.M."/>
            <person name="Corthals A.P."/>
            <person name="Power M.L."/>
            <person name="Jones G."/>
            <person name="Ransome R.D."/>
            <person name="Dechmann D.K.N."/>
            <person name="Locatelli A.G."/>
            <person name="Puechmaille S.J."/>
            <person name="Fedrigo O."/>
            <person name="Jarvis E.D."/>
            <person name="Hiller M."/>
            <person name="Vernes S.C."/>
            <person name="Myers E.W."/>
            <person name="Teeling E.C."/>
        </authorList>
    </citation>
    <scope>NUCLEOTIDE SEQUENCE [LARGE SCALE GENOMIC DNA]</scope>
    <source>
        <strain evidence="1">MMyoMyo1</strain>
        <tissue evidence="1">Flight muscle</tissue>
    </source>
</reference>